<comment type="caution">
    <text evidence="1">The sequence shown here is derived from an EMBL/GenBank/DDBJ whole genome shotgun (WGS) entry which is preliminary data.</text>
</comment>
<sequence>MSCRLHGPRCRTPWGYDPAHTDSARPYTDAELAARAEAPHRYAYGPIEDYYFGFYLWRAFRRDDRPTWDEMQAKLEVMADALGVPSEVINA</sequence>
<evidence type="ECO:0000313" key="1">
    <source>
        <dbReference type="EMBL" id="MBB4931876.1"/>
    </source>
</evidence>
<dbReference type="Proteomes" id="UP000523007">
    <property type="component" value="Unassembled WGS sequence"/>
</dbReference>
<proteinExistence type="predicted"/>
<evidence type="ECO:0000313" key="2">
    <source>
        <dbReference type="Proteomes" id="UP000523007"/>
    </source>
</evidence>
<gene>
    <name evidence="1" type="ORF">F4561_002696</name>
</gene>
<name>A0A7W7W2K9_9ACTN</name>
<dbReference type="EMBL" id="JACHJT010000001">
    <property type="protein sequence ID" value="MBB4931876.1"/>
    <property type="molecule type" value="Genomic_DNA"/>
</dbReference>
<dbReference type="RefSeq" id="WP_184578752.1">
    <property type="nucleotide sequence ID" value="NZ_JACHJT010000001.1"/>
</dbReference>
<keyword evidence="2" id="KW-1185">Reference proteome</keyword>
<reference evidence="1 2" key="1">
    <citation type="submission" date="2020-08" db="EMBL/GenBank/DDBJ databases">
        <title>Sequencing the genomes of 1000 actinobacteria strains.</title>
        <authorList>
            <person name="Klenk H.-P."/>
        </authorList>
    </citation>
    <scope>NUCLEOTIDE SEQUENCE [LARGE SCALE GENOMIC DNA]</scope>
    <source>
        <strain evidence="1 2">DSM 102030</strain>
    </source>
</reference>
<dbReference type="AlphaFoldDB" id="A0A7W7W2K9"/>
<protein>
    <submittedName>
        <fullName evidence="1">Uncharacterized protein</fullName>
    </submittedName>
</protein>
<organism evidence="1 2">
    <name type="scientific">Lipingzhangella halophila</name>
    <dbReference type="NCBI Taxonomy" id="1783352"/>
    <lineage>
        <taxon>Bacteria</taxon>
        <taxon>Bacillati</taxon>
        <taxon>Actinomycetota</taxon>
        <taxon>Actinomycetes</taxon>
        <taxon>Streptosporangiales</taxon>
        <taxon>Nocardiopsidaceae</taxon>
        <taxon>Lipingzhangella</taxon>
    </lineage>
</organism>
<accession>A0A7W7W2K9</accession>